<organism evidence="4 5">
    <name type="scientific">Acaulospora morrowiae</name>
    <dbReference type="NCBI Taxonomy" id="94023"/>
    <lineage>
        <taxon>Eukaryota</taxon>
        <taxon>Fungi</taxon>
        <taxon>Fungi incertae sedis</taxon>
        <taxon>Mucoromycota</taxon>
        <taxon>Glomeromycotina</taxon>
        <taxon>Glomeromycetes</taxon>
        <taxon>Diversisporales</taxon>
        <taxon>Acaulosporaceae</taxon>
        <taxon>Acaulospora</taxon>
    </lineage>
</organism>
<keyword evidence="2" id="KW-1133">Transmembrane helix</keyword>
<dbReference type="Proteomes" id="UP000789342">
    <property type="component" value="Unassembled WGS sequence"/>
</dbReference>
<feature type="compositionally biased region" description="Low complexity" evidence="1">
    <location>
        <begin position="98"/>
        <end position="117"/>
    </location>
</feature>
<feature type="compositionally biased region" description="Polar residues" evidence="1">
    <location>
        <begin position="41"/>
        <end position="54"/>
    </location>
</feature>
<keyword evidence="2" id="KW-0472">Membrane</keyword>
<evidence type="ECO:0000313" key="4">
    <source>
        <dbReference type="EMBL" id="CAG8549400.1"/>
    </source>
</evidence>
<evidence type="ECO:0000256" key="3">
    <source>
        <dbReference type="SAM" id="SignalP"/>
    </source>
</evidence>
<proteinExistence type="predicted"/>
<dbReference type="EMBL" id="CAJVPV010003331">
    <property type="protein sequence ID" value="CAG8549400.1"/>
    <property type="molecule type" value="Genomic_DNA"/>
</dbReference>
<feature type="chain" id="PRO_5040216960" evidence="3">
    <location>
        <begin position="24"/>
        <end position="161"/>
    </location>
</feature>
<feature type="compositionally biased region" description="Polar residues" evidence="1">
    <location>
        <begin position="122"/>
        <end position="134"/>
    </location>
</feature>
<gene>
    <name evidence="4" type="ORF">AMORRO_LOCUS5502</name>
</gene>
<feature type="compositionally biased region" description="Low complexity" evidence="1">
    <location>
        <begin position="29"/>
        <end position="38"/>
    </location>
</feature>
<reference evidence="4" key="1">
    <citation type="submission" date="2021-06" db="EMBL/GenBank/DDBJ databases">
        <authorList>
            <person name="Kallberg Y."/>
            <person name="Tangrot J."/>
            <person name="Rosling A."/>
        </authorList>
    </citation>
    <scope>NUCLEOTIDE SEQUENCE</scope>
    <source>
        <strain evidence="4">CL551</strain>
    </source>
</reference>
<name>A0A9N9B130_9GLOM</name>
<feature type="transmembrane region" description="Helical" evidence="2">
    <location>
        <begin position="139"/>
        <end position="160"/>
    </location>
</feature>
<evidence type="ECO:0000256" key="1">
    <source>
        <dbReference type="SAM" id="MobiDB-lite"/>
    </source>
</evidence>
<feature type="region of interest" description="Disordered" evidence="1">
    <location>
        <begin position="29"/>
        <end position="134"/>
    </location>
</feature>
<feature type="compositionally biased region" description="Low complexity" evidence="1">
    <location>
        <begin position="55"/>
        <end position="66"/>
    </location>
</feature>
<feature type="signal peptide" evidence="3">
    <location>
        <begin position="1"/>
        <end position="23"/>
    </location>
</feature>
<keyword evidence="5" id="KW-1185">Reference proteome</keyword>
<keyword evidence="2" id="KW-0812">Transmembrane</keyword>
<keyword evidence="3" id="KW-0732">Signal</keyword>
<accession>A0A9N9B130</accession>
<sequence>MVYIKHQYLILVISFAFICSVNTQQVPSFPSQQAPSFPLGKSQQNDPSRKLGNNQPQPASAATQQPGGLGDTIFNPKSPAAGLHGGLPGQPASSEIGHSSPTSSNAHTATHASTTASRSEKPSSMSAHNAPSIGESSRLGNFGIGMMAVIMCGFFGGFVCL</sequence>
<protein>
    <submittedName>
        <fullName evidence="4">13501_t:CDS:1</fullName>
    </submittedName>
</protein>
<evidence type="ECO:0000313" key="5">
    <source>
        <dbReference type="Proteomes" id="UP000789342"/>
    </source>
</evidence>
<evidence type="ECO:0000256" key="2">
    <source>
        <dbReference type="SAM" id="Phobius"/>
    </source>
</evidence>
<comment type="caution">
    <text evidence="4">The sequence shown here is derived from an EMBL/GenBank/DDBJ whole genome shotgun (WGS) entry which is preliminary data.</text>
</comment>
<dbReference type="AlphaFoldDB" id="A0A9N9B130"/>